<organism evidence="2 3">
    <name type="scientific">Candidatus Taylorbacteria bacterium CG10_big_fil_rev_8_21_14_0_10_41_48</name>
    <dbReference type="NCBI Taxonomy" id="1975024"/>
    <lineage>
        <taxon>Bacteria</taxon>
        <taxon>Candidatus Tayloriibacteriota</taxon>
    </lineage>
</organism>
<feature type="transmembrane region" description="Helical" evidence="1">
    <location>
        <begin position="7"/>
        <end position="27"/>
    </location>
</feature>
<dbReference type="InterPro" id="IPR027981">
    <property type="entry name" value="DUF4446"/>
</dbReference>
<reference evidence="3" key="1">
    <citation type="submission" date="2017-09" db="EMBL/GenBank/DDBJ databases">
        <title>Depth-based differentiation of microbial function through sediment-hosted aquifers and enrichment of novel symbionts in the deep terrestrial subsurface.</title>
        <authorList>
            <person name="Probst A.J."/>
            <person name="Ladd B."/>
            <person name="Jarett J.K."/>
            <person name="Geller-Mcgrath D.E."/>
            <person name="Sieber C.M.K."/>
            <person name="Emerson J.B."/>
            <person name="Anantharaman K."/>
            <person name="Thomas B.C."/>
            <person name="Malmstrom R."/>
            <person name="Stieglmeier M."/>
            <person name="Klingl A."/>
            <person name="Woyke T."/>
            <person name="Ryan C.M."/>
            <person name="Banfield J.F."/>
        </authorList>
    </citation>
    <scope>NUCLEOTIDE SEQUENCE [LARGE SCALE GENOMIC DNA]</scope>
</reference>
<protein>
    <submittedName>
        <fullName evidence="2">DUF4446 domain-containing protein</fullName>
    </submittedName>
</protein>
<evidence type="ECO:0000313" key="2">
    <source>
        <dbReference type="EMBL" id="PJE74016.1"/>
    </source>
</evidence>
<sequence length="157" mass="17387">MAFSTDIIIYILSGSSLVLAGVVIYLHQRLKKILCGKSGSDLESSLNTLIERVSDIEEFRRESEKYLSDLEQRVRRSSQAVETVRFNAFGGGGNGGNQSFATALLDEYGNGVVFSSIYSRERVSVFAKPIKKFTSEYELSEEENQAIAGAQSRLKSK</sequence>
<keyword evidence="1" id="KW-1133">Transmembrane helix</keyword>
<comment type="caution">
    <text evidence="2">The sequence shown here is derived from an EMBL/GenBank/DDBJ whole genome shotgun (WGS) entry which is preliminary data.</text>
</comment>
<keyword evidence="1" id="KW-0472">Membrane</keyword>
<gene>
    <name evidence="2" type="ORF">COV01_02825</name>
</gene>
<evidence type="ECO:0000313" key="3">
    <source>
        <dbReference type="Proteomes" id="UP000228700"/>
    </source>
</evidence>
<dbReference type="AlphaFoldDB" id="A0A2M8LBM3"/>
<name>A0A2M8LBM3_9BACT</name>
<dbReference type="EMBL" id="PFEQ01000013">
    <property type="protein sequence ID" value="PJE74016.1"/>
    <property type="molecule type" value="Genomic_DNA"/>
</dbReference>
<evidence type="ECO:0000256" key="1">
    <source>
        <dbReference type="SAM" id="Phobius"/>
    </source>
</evidence>
<accession>A0A2M8LBM3</accession>
<keyword evidence="1" id="KW-0812">Transmembrane</keyword>
<dbReference type="Pfam" id="PF14584">
    <property type="entry name" value="DUF4446"/>
    <property type="match status" value="1"/>
</dbReference>
<dbReference type="Proteomes" id="UP000228700">
    <property type="component" value="Unassembled WGS sequence"/>
</dbReference>
<proteinExistence type="predicted"/>